<dbReference type="EMBL" id="CP065725">
    <property type="protein sequence ID" value="QPT40400.1"/>
    <property type="molecule type" value="Genomic_DNA"/>
</dbReference>
<evidence type="ECO:0000256" key="1">
    <source>
        <dbReference type="ARBA" id="ARBA00022692"/>
    </source>
</evidence>
<keyword evidence="3 4" id="KW-0472">Membrane</keyword>
<organism evidence="6 7">
    <name type="scientific">Oligella ureolytica</name>
    <dbReference type="NCBI Taxonomy" id="90244"/>
    <lineage>
        <taxon>Bacteria</taxon>
        <taxon>Pseudomonadati</taxon>
        <taxon>Pseudomonadota</taxon>
        <taxon>Betaproteobacteria</taxon>
        <taxon>Burkholderiales</taxon>
        <taxon>Alcaligenaceae</taxon>
        <taxon>Oligella</taxon>
    </lineage>
</organism>
<keyword evidence="1 4" id="KW-0812">Transmembrane</keyword>
<evidence type="ECO:0000256" key="3">
    <source>
        <dbReference type="ARBA" id="ARBA00023136"/>
    </source>
</evidence>
<dbReference type="InterPro" id="IPR052524">
    <property type="entry name" value="MFS_Cyanate_Porter"/>
</dbReference>
<dbReference type="OrthoDB" id="5317164at2"/>
<feature type="transmembrane region" description="Helical" evidence="4">
    <location>
        <begin position="129"/>
        <end position="149"/>
    </location>
</feature>
<reference evidence="5 8" key="2">
    <citation type="submission" date="2020-12" db="EMBL/GenBank/DDBJ databases">
        <title>FDA dAtabase for Regulatory Grade micrObial Sequences (FDA-ARGOS): Supporting development and validation of Infectious Disease Dx tests.</title>
        <authorList>
            <person name="Sproer C."/>
            <person name="Gronow S."/>
            <person name="Severitt S."/>
            <person name="Schroder I."/>
            <person name="Tallon L."/>
            <person name="Sadzewicz L."/>
            <person name="Zhao X."/>
            <person name="Boylan J."/>
            <person name="Ott S."/>
            <person name="Bowen H."/>
            <person name="Vavikolanu K."/>
            <person name="Mehta A."/>
            <person name="Aluvathingal J."/>
            <person name="Nadendla S."/>
            <person name="Lowell S."/>
            <person name="Myers T."/>
            <person name="Yan Y."/>
            <person name="Sichtig H."/>
        </authorList>
    </citation>
    <scope>NUCLEOTIDE SEQUENCE [LARGE SCALE GENOMIC DNA]</scope>
    <source>
        <strain evidence="5 8">FDAARGOS_872</strain>
    </source>
</reference>
<feature type="transmembrane region" description="Helical" evidence="4">
    <location>
        <begin position="161"/>
        <end position="181"/>
    </location>
</feature>
<evidence type="ECO:0000313" key="8">
    <source>
        <dbReference type="Proteomes" id="UP000594903"/>
    </source>
</evidence>
<dbReference type="AlphaFoldDB" id="A0A378XDN0"/>
<dbReference type="PANTHER" id="PTHR23523:SF2">
    <property type="entry name" value="2-NITROIMIDAZOLE TRANSPORTER"/>
    <property type="match status" value="1"/>
</dbReference>
<dbReference type="Pfam" id="PF07690">
    <property type="entry name" value="MFS_1"/>
    <property type="match status" value="1"/>
</dbReference>
<dbReference type="GO" id="GO:0022857">
    <property type="term" value="F:transmembrane transporter activity"/>
    <property type="evidence" value="ECO:0007669"/>
    <property type="project" value="InterPro"/>
</dbReference>
<feature type="transmembrane region" description="Helical" evidence="4">
    <location>
        <begin position="37"/>
        <end position="56"/>
    </location>
</feature>
<feature type="transmembrane region" description="Helical" evidence="4">
    <location>
        <begin position="104"/>
        <end position="123"/>
    </location>
</feature>
<name>A0A378XDN0_9BURK</name>
<proteinExistence type="predicted"/>
<evidence type="ECO:0000256" key="2">
    <source>
        <dbReference type="ARBA" id="ARBA00022989"/>
    </source>
</evidence>
<dbReference type="InterPro" id="IPR011701">
    <property type="entry name" value="MFS"/>
</dbReference>
<dbReference type="STRING" id="1122619.GCA_000373745_00994"/>
<dbReference type="EMBL" id="UGSB01000001">
    <property type="protein sequence ID" value="SUA50978.1"/>
    <property type="molecule type" value="Genomic_DNA"/>
</dbReference>
<dbReference type="SUPFAM" id="SSF103473">
    <property type="entry name" value="MFS general substrate transporter"/>
    <property type="match status" value="1"/>
</dbReference>
<evidence type="ECO:0000313" key="5">
    <source>
        <dbReference type="EMBL" id="QPT40400.1"/>
    </source>
</evidence>
<reference evidence="6 7" key="1">
    <citation type="submission" date="2018-06" db="EMBL/GenBank/DDBJ databases">
        <authorList>
            <consortium name="Pathogen Informatics"/>
            <person name="Doyle S."/>
        </authorList>
    </citation>
    <scope>NUCLEOTIDE SEQUENCE [LARGE SCALE GENOMIC DNA]</scope>
    <source>
        <strain evidence="6 7">NCTC11997</strain>
    </source>
</reference>
<evidence type="ECO:0000313" key="6">
    <source>
        <dbReference type="EMBL" id="SUA50978.1"/>
    </source>
</evidence>
<evidence type="ECO:0000313" key="7">
    <source>
        <dbReference type="Proteomes" id="UP000254603"/>
    </source>
</evidence>
<sequence>MAIIVWLPQLKRSREPSIEQTTKVKVTQSKSKITHSLIAWQVVAFFGINCMMSYIAFGWLPTILIDTGISAKEAGFLHAVLQLSVALPGLVVGLIVGRMKDQRAAAATSSTFLAIAFLGLALFPSHPLIWTILLGAGTGSGFILGMAFIGLRTNNSNQAATLSGIVLTIGYLLATMGPLFLGVLNDITGSWNLALILCFLLSVVEIFIGLSVGRNRVIN</sequence>
<accession>A0A378XDN0</accession>
<keyword evidence="8" id="KW-1185">Reference proteome</keyword>
<dbReference type="Proteomes" id="UP000594903">
    <property type="component" value="Chromosome"/>
</dbReference>
<keyword evidence="2 4" id="KW-1133">Transmembrane helix</keyword>
<dbReference type="PANTHER" id="PTHR23523">
    <property type="match status" value="1"/>
</dbReference>
<dbReference type="Gene3D" id="1.20.1250.20">
    <property type="entry name" value="MFS general substrate transporter like domains"/>
    <property type="match status" value="1"/>
</dbReference>
<feature type="transmembrane region" description="Helical" evidence="4">
    <location>
        <begin position="193"/>
        <end position="213"/>
    </location>
</feature>
<evidence type="ECO:0000256" key="4">
    <source>
        <dbReference type="SAM" id="Phobius"/>
    </source>
</evidence>
<dbReference type="InterPro" id="IPR036259">
    <property type="entry name" value="MFS_trans_sf"/>
</dbReference>
<gene>
    <name evidence="6" type="primary">yeaN_2</name>
    <name evidence="5" type="ORF">I6G29_01920</name>
    <name evidence="6" type="ORF">NCTC11997_00432</name>
</gene>
<feature type="transmembrane region" description="Helical" evidence="4">
    <location>
        <begin position="76"/>
        <end position="97"/>
    </location>
</feature>
<protein>
    <submittedName>
        <fullName evidence="6">Inner membrane transport protein YeaN</fullName>
    </submittedName>
</protein>
<dbReference type="Proteomes" id="UP000254603">
    <property type="component" value="Unassembled WGS sequence"/>
</dbReference>